<sequence length="532" mass="56008">MPEAVRPPPSSYPDLLHASIADLSAGLAAGHFTSVDLTRAYLARIAEVNSTLRAVLETNPHALEQAAELDAERAEKGPRGPLHGIPILLKDNIATDPADGMQTTAGSFALLGALPPRPAHIVTLLTRAGALILGKASLSEWANFRGKVPSGWCARGGQCTNAYLCDGDPGGSSSGSGVAAAVGLAAACVGTETDGSILSPSRRNAVVGIKPTVGLTSRAGVIPISFTQDSAGPMTRCVYDAALLLRAMVGPDPRDAVTFQQPTPLSDYTACLTLSALRGARIGVPRVLLPPQEQLETPLKVFEGALDVLRELGATVVEDVTMPAANALGHGKRWGLLASEKRVLETEFRPGIEKYIADLPHVPTGVRTLEDLMAFNDTHAEQELIAPFYNSQSRWEASLPLQMDKDYHAAVEEGYRLCRTDGIDSALSKYTLDALVLPADANASTIAAVSGYPVITVPLGFLPTTTPMGSAMPTVDIGPGLPVGLAFIGGAWSEAALLGFAYAFEQRTRVRAEGRLRDEAMPKTQLKDVVGK</sequence>
<protein>
    <submittedName>
        <fullName evidence="1">Amidase signature enzyme</fullName>
    </submittedName>
</protein>
<organism evidence="1 2">
    <name type="scientific">Vararia minispora EC-137</name>
    <dbReference type="NCBI Taxonomy" id="1314806"/>
    <lineage>
        <taxon>Eukaryota</taxon>
        <taxon>Fungi</taxon>
        <taxon>Dikarya</taxon>
        <taxon>Basidiomycota</taxon>
        <taxon>Agaricomycotina</taxon>
        <taxon>Agaricomycetes</taxon>
        <taxon>Russulales</taxon>
        <taxon>Lachnocladiaceae</taxon>
        <taxon>Vararia</taxon>
    </lineage>
</organism>
<reference evidence="1" key="2">
    <citation type="journal article" date="2022" name="New Phytol.">
        <title>Evolutionary transition to the ectomycorrhizal habit in the genomes of a hyperdiverse lineage of mushroom-forming fungi.</title>
        <authorList>
            <person name="Looney B."/>
            <person name="Miyauchi S."/>
            <person name="Morin E."/>
            <person name="Drula E."/>
            <person name="Courty P.E."/>
            <person name="Kohler A."/>
            <person name="Kuo A."/>
            <person name="LaButti K."/>
            <person name="Pangilinan J."/>
            <person name="Lipzen A."/>
            <person name="Riley R."/>
            <person name="Andreopoulos W."/>
            <person name="He G."/>
            <person name="Johnson J."/>
            <person name="Nolan M."/>
            <person name="Tritt A."/>
            <person name="Barry K.W."/>
            <person name="Grigoriev I.V."/>
            <person name="Nagy L.G."/>
            <person name="Hibbett D."/>
            <person name="Henrissat B."/>
            <person name="Matheny P.B."/>
            <person name="Labbe J."/>
            <person name="Martin F.M."/>
        </authorList>
    </citation>
    <scope>NUCLEOTIDE SEQUENCE</scope>
    <source>
        <strain evidence="1">EC-137</strain>
    </source>
</reference>
<proteinExistence type="predicted"/>
<dbReference type="Proteomes" id="UP000814128">
    <property type="component" value="Unassembled WGS sequence"/>
</dbReference>
<evidence type="ECO:0000313" key="1">
    <source>
        <dbReference type="EMBL" id="KAI0035570.1"/>
    </source>
</evidence>
<comment type="caution">
    <text evidence="1">The sequence shown here is derived from an EMBL/GenBank/DDBJ whole genome shotgun (WGS) entry which is preliminary data.</text>
</comment>
<accession>A0ACB8QVB8</accession>
<reference evidence="1" key="1">
    <citation type="submission" date="2021-02" db="EMBL/GenBank/DDBJ databases">
        <authorList>
            <consortium name="DOE Joint Genome Institute"/>
            <person name="Ahrendt S."/>
            <person name="Looney B.P."/>
            <person name="Miyauchi S."/>
            <person name="Morin E."/>
            <person name="Drula E."/>
            <person name="Courty P.E."/>
            <person name="Chicoki N."/>
            <person name="Fauchery L."/>
            <person name="Kohler A."/>
            <person name="Kuo A."/>
            <person name="Labutti K."/>
            <person name="Pangilinan J."/>
            <person name="Lipzen A."/>
            <person name="Riley R."/>
            <person name="Andreopoulos W."/>
            <person name="He G."/>
            <person name="Johnson J."/>
            <person name="Barry K.W."/>
            <person name="Grigoriev I.V."/>
            <person name="Nagy L."/>
            <person name="Hibbett D."/>
            <person name="Henrissat B."/>
            <person name="Matheny P.B."/>
            <person name="Labbe J."/>
            <person name="Martin F."/>
        </authorList>
    </citation>
    <scope>NUCLEOTIDE SEQUENCE</scope>
    <source>
        <strain evidence="1">EC-137</strain>
    </source>
</reference>
<name>A0ACB8QVB8_9AGAM</name>
<evidence type="ECO:0000313" key="2">
    <source>
        <dbReference type="Proteomes" id="UP000814128"/>
    </source>
</evidence>
<gene>
    <name evidence="1" type="ORF">K488DRAFT_76516</name>
</gene>
<keyword evidence="2" id="KW-1185">Reference proteome</keyword>
<dbReference type="EMBL" id="MU273482">
    <property type="protein sequence ID" value="KAI0035570.1"/>
    <property type="molecule type" value="Genomic_DNA"/>
</dbReference>